<evidence type="ECO:0000313" key="3">
    <source>
        <dbReference type="Proteomes" id="UP000270296"/>
    </source>
</evidence>
<evidence type="ECO:0000313" key="4">
    <source>
        <dbReference type="WBParaSite" id="SBAD_0000031101-mRNA-1"/>
    </source>
</evidence>
<sequence length="136" mass="14684">MPSPSATRSEGIESTRTILNEFDAVVGKCTRRVRVCKVPHAQLNLIIGSASLTITVDQSIPKHRSFPVVQHELAAAMSNSIAHHSQNSESLSMGAGQSGSNNSSMEPDALEKSRTPTPSQSPTIPPPQGRRYRYAF</sequence>
<proteinExistence type="predicted"/>
<dbReference type="AlphaFoldDB" id="A0A183I9K0"/>
<evidence type="ECO:0000256" key="1">
    <source>
        <dbReference type="SAM" id="MobiDB-lite"/>
    </source>
</evidence>
<keyword evidence="3" id="KW-1185">Reference proteome</keyword>
<reference evidence="4" key="1">
    <citation type="submission" date="2016-06" db="UniProtKB">
        <authorList>
            <consortium name="WormBaseParasite"/>
        </authorList>
    </citation>
    <scope>IDENTIFICATION</scope>
</reference>
<dbReference type="EMBL" id="UZAM01000600">
    <property type="protein sequence ID" value="VDO81970.1"/>
    <property type="molecule type" value="Genomic_DNA"/>
</dbReference>
<reference evidence="2 3" key="2">
    <citation type="submission" date="2018-11" db="EMBL/GenBank/DDBJ databases">
        <authorList>
            <consortium name="Pathogen Informatics"/>
        </authorList>
    </citation>
    <scope>NUCLEOTIDE SEQUENCE [LARGE SCALE GENOMIC DNA]</scope>
</reference>
<organism evidence="4">
    <name type="scientific">Soboliphyme baturini</name>
    <dbReference type="NCBI Taxonomy" id="241478"/>
    <lineage>
        <taxon>Eukaryota</taxon>
        <taxon>Metazoa</taxon>
        <taxon>Ecdysozoa</taxon>
        <taxon>Nematoda</taxon>
        <taxon>Enoplea</taxon>
        <taxon>Dorylaimia</taxon>
        <taxon>Dioctophymatida</taxon>
        <taxon>Dioctophymatoidea</taxon>
        <taxon>Soboliphymatidae</taxon>
        <taxon>Soboliphyme</taxon>
    </lineage>
</organism>
<evidence type="ECO:0000313" key="2">
    <source>
        <dbReference type="EMBL" id="VDO81970.1"/>
    </source>
</evidence>
<dbReference type="WBParaSite" id="SBAD_0000031101-mRNA-1">
    <property type="protein sequence ID" value="SBAD_0000031101-mRNA-1"/>
    <property type="gene ID" value="SBAD_0000031101"/>
</dbReference>
<protein>
    <submittedName>
        <fullName evidence="2 4">Uncharacterized protein</fullName>
    </submittedName>
</protein>
<name>A0A183I9K0_9BILA</name>
<feature type="compositionally biased region" description="Polar residues" evidence="1">
    <location>
        <begin position="79"/>
        <end position="91"/>
    </location>
</feature>
<dbReference type="Proteomes" id="UP000270296">
    <property type="component" value="Unassembled WGS sequence"/>
</dbReference>
<accession>A0A183I9K0</accession>
<gene>
    <name evidence="2" type="ORF">SBAD_LOCUS294</name>
</gene>
<feature type="region of interest" description="Disordered" evidence="1">
    <location>
        <begin position="79"/>
        <end position="136"/>
    </location>
</feature>